<dbReference type="Gene3D" id="3.40.1450.10">
    <property type="entry name" value="BPG-independent phosphoglycerate mutase, domain B"/>
    <property type="match status" value="1"/>
</dbReference>
<evidence type="ECO:0000256" key="8">
    <source>
        <dbReference type="ARBA" id="ARBA00023235"/>
    </source>
</evidence>
<evidence type="ECO:0000259" key="14">
    <source>
        <dbReference type="Pfam" id="PF01676"/>
    </source>
</evidence>
<keyword evidence="5 10" id="KW-0479">Metal-binding</keyword>
<comment type="cofactor">
    <cofactor evidence="10">
        <name>Mn(2+)</name>
        <dbReference type="ChEBI" id="CHEBI:29035"/>
    </cofactor>
    <text evidence="10">Binds 2 manganese ions per subunit.</text>
</comment>
<dbReference type="GO" id="GO:0006007">
    <property type="term" value="P:glucose catabolic process"/>
    <property type="evidence" value="ECO:0007669"/>
    <property type="project" value="InterPro"/>
</dbReference>
<dbReference type="PANTHER" id="PTHR31637">
    <property type="entry name" value="2,3-BISPHOSPHOGLYCERATE-INDEPENDENT PHOSPHOGLYCERATE MUTASE"/>
    <property type="match status" value="1"/>
</dbReference>
<dbReference type="SUPFAM" id="SSF64158">
    <property type="entry name" value="2,3-Bisphosphoglycerate-independent phosphoglycerate mutase, substrate-binding domain"/>
    <property type="match status" value="1"/>
</dbReference>
<keyword evidence="6 10" id="KW-0324">Glycolysis</keyword>
<keyword evidence="8 10" id="KW-0413">Isomerase</keyword>
<evidence type="ECO:0000256" key="3">
    <source>
        <dbReference type="ARBA" id="ARBA00008819"/>
    </source>
</evidence>
<dbReference type="STRING" id="1603606.DSOUD_0492"/>
<accession>A0A0M3QF15</accession>
<feature type="active site" description="Phosphoserine intermediate" evidence="10 11">
    <location>
        <position position="65"/>
    </location>
</feature>
<evidence type="ECO:0000256" key="2">
    <source>
        <dbReference type="ARBA" id="ARBA00004798"/>
    </source>
</evidence>
<evidence type="ECO:0000256" key="1">
    <source>
        <dbReference type="ARBA" id="ARBA00000370"/>
    </source>
</evidence>
<feature type="binding site" evidence="10 12">
    <location>
        <position position="126"/>
    </location>
    <ligand>
        <name>substrate</name>
    </ligand>
</feature>
<feature type="binding site" evidence="10 13">
    <location>
        <position position="65"/>
    </location>
    <ligand>
        <name>Mn(2+)</name>
        <dbReference type="ChEBI" id="CHEBI:29035"/>
        <label>2</label>
    </ligand>
</feature>
<comment type="similarity">
    <text evidence="3 10">Belongs to the BPG-independent phosphoglycerate mutase family.</text>
</comment>
<keyword evidence="17" id="KW-1185">Reference proteome</keyword>
<dbReference type="InterPro" id="IPR036646">
    <property type="entry name" value="PGAM_B_sf"/>
</dbReference>
<organism evidence="16 17">
    <name type="scientific">Desulfuromonas soudanensis</name>
    <dbReference type="NCBI Taxonomy" id="1603606"/>
    <lineage>
        <taxon>Bacteria</taxon>
        <taxon>Pseudomonadati</taxon>
        <taxon>Thermodesulfobacteriota</taxon>
        <taxon>Desulfuromonadia</taxon>
        <taxon>Desulfuromonadales</taxon>
        <taxon>Desulfuromonadaceae</taxon>
        <taxon>Desulfuromonas</taxon>
    </lineage>
</organism>
<evidence type="ECO:0000313" key="16">
    <source>
        <dbReference type="EMBL" id="ALC15283.1"/>
    </source>
</evidence>
<dbReference type="GO" id="GO:0004619">
    <property type="term" value="F:phosphoglycerate mutase activity"/>
    <property type="evidence" value="ECO:0007669"/>
    <property type="project" value="UniProtKB-UniRule"/>
</dbReference>
<feature type="binding site" evidence="10 13">
    <location>
        <position position="446"/>
    </location>
    <ligand>
        <name>Mn(2+)</name>
        <dbReference type="ChEBI" id="CHEBI:29035"/>
        <label>2</label>
    </ligand>
</feature>
<dbReference type="Pfam" id="PF01676">
    <property type="entry name" value="Metalloenzyme"/>
    <property type="match status" value="1"/>
</dbReference>
<feature type="binding site" evidence="10 13">
    <location>
        <position position="464"/>
    </location>
    <ligand>
        <name>Mn(2+)</name>
        <dbReference type="ChEBI" id="CHEBI:29035"/>
        <label>1</label>
    </ligand>
</feature>
<dbReference type="PANTHER" id="PTHR31637:SF0">
    <property type="entry name" value="2,3-BISPHOSPHOGLYCERATE-INDEPENDENT PHOSPHOGLYCERATE MUTASE"/>
    <property type="match status" value="1"/>
</dbReference>
<dbReference type="GO" id="GO:0005829">
    <property type="term" value="C:cytosol"/>
    <property type="evidence" value="ECO:0007669"/>
    <property type="project" value="TreeGrafter"/>
</dbReference>
<proteinExistence type="inferred from homology"/>
<dbReference type="FunFam" id="3.40.1450.10:FF:000001">
    <property type="entry name" value="2,3-bisphosphoglycerate-independent phosphoglycerate mutase"/>
    <property type="match status" value="1"/>
</dbReference>
<evidence type="ECO:0000256" key="10">
    <source>
        <dbReference type="HAMAP-Rule" id="MF_01038"/>
    </source>
</evidence>
<evidence type="ECO:0000256" key="12">
    <source>
        <dbReference type="PIRSR" id="PIRSR001492-2"/>
    </source>
</evidence>
<dbReference type="HAMAP" id="MF_01038">
    <property type="entry name" value="GpmI"/>
    <property type="match status" value="1"/>
</dbReference>
<dbReference type="CDD" id="cd16010">
    <property type="entry name" value="iPGM"/>
    <property type="match status" value="1"/>
</dbReference>
<dbReference type="Pfam" id="PF06415">
    <property type="entry name" value="iPGM_N"/>
    <property type="match status" value="1"/>
</dbReference>
<dbReference type="SUPFAM" id="SSF53649">
    <property type="entry name" value="Alkaline phosphatase-like"/>
    <property type="match status" value="1"/>
</dbReference>
<sequence length="515" mass="55910">MERGVKGPVALVILDGWGINDSCEHNAACQAETPHLRGLFRDYPTTTLRASGLDVGLPEGQMGNSEVGHLNIGSGRIIYQDLTRISKSIEDGDFFTNPALTKVMDETRKGGGKLHLMGLLSDGGVHSHITHLYALVELARRHDLADVCIHAFLDGRDTPPKSGAGYLEELEARLAELGLGRVATVTGRFYAMDRDNRWDRVERAWRTLTLGEGEVFSSSREAIAAAYAADQNDEFVEPRVIRPAGAPAATISDGDGMIFFNFRSDRAREITRAFTDPDFSGFPRDRVPALAGFVCMSEYDETFDLPVAFASESYPRILGEVVAEAGCTQLRIAETEKYAHVTFFFNGGSEVPFPGEERMLIPSPQEVSTYDQKPEMSAPAVTDEVVRRVASGSYDLIVLNFANPDMVGHTGVFPAALAAMATVDACVARVVDAVLKAGGRLLITSDHGNCEQMADAEGEPHTAHTANPVPLILVDPRRRGTRLRSGILADIAPTILELMGLDKPAEMTGRSLLHD</sequence>
<gene>
    <name evidence="10 16" type="primary">gpmI</name>
    <name evidence="16" type="ORF">DSOUD_0492</name>
</gene>
<dbReference type="Proteomes" id="UP000057158">
    <property type="component" value="Chromosome"/>
</dbReference>
<dbReference type="PATRIC" id="fig|1603606.3.peg.533"/>
<feature type="binding site" evidence="10 12">
    <location>
        <begin position="156"/>
        <end position="157"/>
    </location>
    <ligand>
        <name>substrate</name>
    </ligand>
</feature>
<feature type="binding site" evidence="10 12">
    <location>
        <position position="194"/>
    </location>
    <ligand>
        <name>substrate</name>
    </ligand>
</feature>
<protein>
    <recommendedName>
        <fullName evidence="9 10">2,3-bisphosphoglycerate-independent phosphoglycerate mutase</fullName>
        <shortName evidence="10">BPG-independent PGAM</shortName>
        <shortName evidence="10">Phosphoglyceromutase</shortName>
        <shortName evidence="10">iPGM</shortName>
        <ecNumber evidence="4 10">5.4.2.12</ecNumber>
    </recommendedName>
</protein>
<feature type="domain" description="BPG-independent PGAM N-terminal" evidence="15">
    <location>
        <begin position="85"/>
        <end position="301"/>
    </location>
</feature>
<evidence type="ECO:0000256" key="7">
    <source>
        <dbReference type="ARBA" id="ARBA00023211"/>
    </source>
</evidence>
<comment type="catalytic activity">
    <reaction evidence="1 10">
        <text>(2R)-2-phosphoglycerate = (2R)-3-phosphoglycerate</text>
        <dbReference type="Rhea" id="RHEA:15901"/>
        <dbReference type="ChEBI" id="CHEBI:58272"/>
        <dbReference type="ChEBI" id="CHEBI:58289"/>
        <dbReference type="EC" id="5.4.2.12"/>
    </reaction>
</comment>
<dbReference type="EMBL" id="CP010802">
    <property type="protein sequence ID" value="ALC15283.1"/>
    <property type="molecule type" value="Genomic_DNA"/>
</dbReference>
<dbReference type="OrthoDB" id="9800863at2"/>
<feature type="binding site" evidence="10 12">
    <location>
        <position position="188"/>
    </location>
    <ligand>
        <name>substrate</name>
    </ligand>
</feature>
<feature type="binding site" evidence="10 12">
    <location>
        <begin position="263"/>
        <end position="266"/>
    </location>
    <ligand>
        <name>substrate</name>
    </ligand>
</feature>
<comment type="pathway">
    <text evidence="2 10">Carbohydrate degradation; glycolysis; pyruvate from D-glyceraldehyde 3-phosphate: step 3/5.</text>
</comment>
<dbReference type="EC" id="5.4.2.12" evidence="4 10"/>
<evidence type="ECO:0000256" key="11">
    <source>
        <dbReference type="PIRSR" id="PIRSR001492-1"/>
    </source>
</evidence>
<evidence type="ECO:0000256" key="5">
    <source>
        <dbReference type="ARBA" id="ARBA00022723"/>
    </source>
</evidence>
<dbReference type="InterPro" id="IPR005995">
    <property type="entry name" value="Pgm_bpd_ind"/>
</dbReference>
<dbReference type="InterPro" id="IPR011258">
    <property type="entry name" value="BPG-indep_PGM_N"/>
</dbReference>
<dbReference type="InterPro" id="IPR017850">
    <property type="entry name" value="Alkaline_phosphatase_core_sf"/>
</dbReference>
<dbReference type="AlphaFoldDB" id="A0A0M3QF15"/>
<feature type="binding site" evidence="10 13">
    <location>
        <position position="405"/>
    </location>
    <ligand>
        <name>Mn(2+)</name>
        <dbReference type="ChEBI" id="CHEBI:29035"/>
        <label>1</label>
    </ligand>
</feature>
<comment type="function">
    <text evidence="10">Catalyzes the interconversion of 2-phosphoglycerate and 3-phosphoglycerate.</text>
</comment>
<feature type="binding site" evidence="10 13">
    <location>
        <position position="447"/>
    </location>
    <ligand>
        <name>Mn(2+)</name>
        <dbReference type="ChEBI" id="CHEBI:29035"/>
        <label>2</label>
    </ligand>
</feature>
<feature type="binding site" evidence="10 12">
    <location>
        <position position="337"/>
    </location>
    <ligand>
        <name>substrate</name>
    </ligand>
</feature>
<evidence type="ECO:0000313" key="17">
    <source>
        <dbReference type="Proteomes" id="UP000057158"/>
    </source>
</evidence>
<keyword evidence="7 10" id="KW-0464">Manganese</keyword>
<evidence type="ECO:0000256" key="6">
    <source>
        <dbReference type="ARBA" id="ARBA00023152"/>
    </source>
</evidence>
<name>A0A0M3QF15_9BACT</name>
<evidence type="ECO:0000259" key="15">
    <source>
        <dbReference type="Pfam" id="PF06415"/>
    </source>
</evidence>
<evidence type="ECO:0000256" key="9">
    <source>
        <dbReference type="ARBA" id="ARBA00071648"/>
    </source>
</evidence>
<dbReference type="Gene3D" id="3.40.720.10">
    <property type="entry name" value="Alkaline Phosphatase, subunit A"/>
    <property type="match status" value="1"/>
</dbReference>
<dbReference type="InterPro" id="IPR006124">
    <property type="entry name" value="Metalloenzyme"/>
</dbReference>
<comment type="subunit">
    <text evidence="10">Monomer.</text>
</comment>
<dbReference type="GO" id="GO:0030145">
    <property type="term" value="F:manganese ion binding"/>
    <property type="evidence" value="ECO:0007669"/>
    <property type="project" value="UniProtKB-UniRule"/>
</dbReference>
<evidence type="ECO:0000256" key="13">
    <source>
        <dbReference type="PIRSR" id="PIRSR001492-3"/>
    </source>
</evidence>
<dbReference type="NCBIfam" id="TIGR01307">
    <property type="entry name" value="pgm_bpd_ind"/>
    <property type="match status" value="1"/>
</dbReference>
<reference evidence="16 17" key="1">
    <citation type="submission" date="2015-07" db="EMBL/GenBank/DDBJ databases">
        <title>Isolation and Genomic Characterization of a Novel Halophilic Metal-Reducing Deltaproteobacterium from the Deep Subsurface.</title>
        <authorList>
            <person name="Badalamenti J.P."/>
            <person name="Summers Z.M."/>
            <person name="Gralnick J.A."/>
            <person name="Bond D.R."/>
        </authorList>
    </citation>
    <scope>NUCLEOTIDE SEQUENCE [LARGE SCALE GENOMIC DNA]</scope>
    <source>
        <strain evidence="16 17">WTL</strain>
    </source>
</reference>
<dbReference type="KEGG" id="des:DSOUD_0492"/>
<dbReference type="UniPathway" id="UPA00109">
    <property type="reaction ID" value="UER00186"/>
</dbReference>
<feature type="binding site" evidence="10 13">
    <location>
        <position position="15"/>
    </location>
    <ligand>
        <name>Mn(2+)</name>
        <dbReference type="ChEBI" id="CHEBI:29035"/>
        <label>2</label>
    </ligand>
</feature>
<feature type="domain" description="Metalloenzyme" evidence="14">
    <location>
        <begin position="8"/>
        <end position="503"/>
    </location>
</feature>
<dbReference type="GO" id="GO:0006096">
    <property type="term" value="P:glycolytic process"/>
    <property type="evidence" value="ECO:0007669"/>
    <property type="project" value="UniProtKB-UniRule"/>
</dbReference>
<dbReference type="PIRSF" id="PIRSF001492">
    <property type="entry name" value="IPGAM"/>
    <property type="match status" value="1"/>
</dbReference>
<feature type="binding site" evidence="10 13">
    <location>
        <position position="409"/>
    </location>
    <ligand>
        <name>Mn(2+)</name>
        <dbReference type="ChEBI" id="CHEBI:29035"/>
        <label>1</label>
    </ligand>
</feature>
<evidence type="ECO:0000256" key="4">
    <source>
        <dbReference type="ARBA" id="ARBA00012026"/>
    </source>
</evidence>